<evidence type="ECO:0000313" key="3">
    <source>
        <dbReference type="EMBL" id="KAJ8392512.1"/>
    </source>
</evidence>
<sequence>MPPLHLNGSQEHGPQSHNGMEWLNSGQNEEVLLPAALIILWILLVLQARWGTLMRVLQRRAHAAETPLSVEETQPELGPYKPTYN</sequence>
<dbReference type="Proteomes" id="UP001221898">
    <property type="component" value="Unassembled WGS sequence"/>
</dbReference>
<dbReference type="AlphaFoldDB" id="A0AAD7RYF2"/>
<feature type="region of interest" description="Disordered" evidence="1">
    <location>
        <begin position="1"/>
        <end position="22"/>
    </location>
</feature>
<gene>
    <name evidence="3" type="ORF">AAFF_G00073900</name>
</gene>
<keyword evidence="4" id="KW-1185">Reference proteome</keyword>
<dbReference type="EMBL" id="JAINUG010000145">
    <property type="protein sequence ID" value="KAJ8392512.1"/>
    <property type="molecule type" value="Genomic_DNA"/>
</dbReference>
<feature type="compositionally biased region" description="Polar residues" evidence="1">
    <location>
        <begin position="7"/>
        <end position="22"/>
    </location>
</feature>
<evidence type="ECO:0000313" key="4">
    <source>
        <dbReference type="Proteomes" id="UP001221898"/>
    </source>
</evidence>
<proteinExistence type="predicted"/>
<keyword evidence="2" id="KW-1133">Transmembrane helix</keyword>
<protein>
    <submittedName>
        <fullName evidence="3">Uncharacterized protein</fullName>
    </submittedName>
</protein>
<name>A0AAD7RYF2_9TELE</name>
<comment type="caution">
    <text evidence="3">The sequence shown here is derived from an EMBL/GenBank/DDBJ whole genome shotgun (WGS) entry which is preliminary data.</text>
</comment>
<feature type="transmembrane region" description="Helical" evidence="2">
    <location>
        <begin position="31"/>
        <end position="50"/>
    </location>
</feature>
<accession>A0AAD7RYF2</accession>
<keyword evidence="2" id="KW-0812">Transmembrane</keyword>
<reference evidence="3" key="1">
    <citation type="journal article" date="2023" name="Science">
        <title>Genome structures resolve the early diversification of teleost fishes.</title>
        <authorList>
            <person name="Parey E."/>
            <person name="Louis A."/>
            <person name="Montfort J."/>
            <person name="Bouchez O."/>
            <person name="Roques C."/>
            <person name="Iampietro C."/>
            <person name="Lluch J."/>
            <person name="Castinel A."/>
            <person name="Donnadieu C."/>
            <person name="Desvignes T."/>
            <person name="Floi Bucao C."/>
            <person name="Jouanno E."/>
            <person name="Wen M."/>
            <person name="Mejri S."/>
            <person name="Dirks R."/>
            <person name="Jansen H."/>
            <person name="Henkel C."/>
            <person name="Chen W.J."/>
            <person name="Zahm M."/>
            <person name="Cabau C."/>
            <person name="Klopp C."/>
            <person name="Thompson A.W."/>
            <person name="Robinson-Rechavi M."/>
            <person name="Braasch I."/>
            <person name="Lecointre G."/>
            <person name="Bobe J."/>
            <person name="Postlethwait J.H."/>
            <person name="Berthelot C."/>
            <person name="Roest Crollius H."/>
            <person name="Guiguen Y."/>
        </authorList>
    </citation>
    <scope>NUCLEOTIDE SEQUENCE</scope>
    <source>
        <strain evidence="3">NC1722</strain>
    </source>
</reference>
<evidence type="ECO:0000256" key="2">
    <source>
        <dbReference type="SAM" id="Phobius"/>
    </source>
</evidence>
<feature type="region of interest" description="Disordered" evidence="1">
    <location>
        <begin position="63"/>
        <end position="85"/>
    </location>
</feature>
<evidence type="ECO:0000256" key="1">
    <source>
        <dbReference type="SAM" id="MobiDB-lite"/>
    </source>
</evidence>
<keyword evidence="2" id="KW-0472">Membrane</keyword>
<organism evidence="3 4">
    <name type="scientific">Aldrovandia affinis</name>
    <dbReference type="NCBI Taxonomy" id="143900"/>
    <lineage>
        <taxon>Eukaryota</taxon>
        <taxon>Metazoa</taxon>
        <taxon>Chordata</taxon>
        <taxon>Craniata</taxon>
        <taxon>Vertebrata</taxon>
        <taxon>Euteleostomi</taxon>
        <taxon>Actinopterygii</taxon>
        <taxon>Neopterygii</taxon>
        <taxon>Teleostei</taxon>
        <taxon>Notacanthiformes</taxon>
        <taxon>Halosauridae</taxon>
        <taxon>Aldrovandia</taxon>
    </lineage>
</organism>